<sequence length="156" mass="18356">MSIEEKYFKDVDLSDSFFDSLRADYEGFDKWFHTKSDNKAFVSTNDDGFIDGFLYLKVEDEAIQDTTPAFEKKKRVKLGTFKINAHGTKLGERFIRIMFKYAMSNRILEIYVTIFDKHAGLIKLLTKYGFELKARKNNRTNNGLEGVYFKKLEWKD</sequence>
<dbReference type="AlphaFoldDB" id="A0A1C4DNF2"/>
<accession>A0A1C4DNF2</accession>
<reference evidence="2" key="1">
    <citation type="submission" date="2016-08" db="EMBL/GenBank/DDBJ databases">
        <authorList>
            <person name="Varghese N."/>
            <person name="Submissions Spin"/>
        </authorList>
    </citation>
    <scope>NUCLEOTIDE SEQUENCE [LARGE SCALE GENOMIC DNA]</scope>
    <source>
        <strain evidence="2">REICA_082</strain>
    </source>
</reference>
<proteinExistence type="predicted"/>
<dbReference type="OrthoDB" id="9773249at2"/>
<dbReference type="SUPFAM" id="SSF55729">
    <property type="entry name" value="Acyl-CoA N-acyltransferases (Nat)"/>
    <property type="match status" value="1"/>
</dbReference>
<protein>
    <recommendedName>
        <fullName evidence="3">N-acetyltransferase domain-containing protein</fullName>
    </recommendedName>
</protein>
<dbReference type="EMBL" id="FMAY01000013">
    <property type="protein sequence ID" value="SCC32805.1"/>
    <property type="molecule type" value="Genomic_DNA"/>
</dbReference>
<evidence type="ECO:0000313" key="2">
    <source>
        <dbReference type="Proteomes" id="UP000198975"/>
    </source>
</evidence>
<keyword evidence="2" id="KW-1185">Reference proteome</keyword>
<name>A0A1C4DNF2_9ENTR</name>
<evidence type="ECO:0000313" key="1">
    <source>
        <dbReference type="EMBL" id="SCC32805.1"/>
    </source>
</evidence>
<dbReference type="InterPro" id="IPR016181">
    <property type="entry name" value="Acyl_CoA_acyltransferase"/>
</dbReference>
<dbReference type="Proteomes" id="UP000198975">
    <property type="component" value="Unassembled WGS sequence"/>
</dbReference>
<gene>
    <name evidence="1" type="ORF">GA0061071_11373</name>
</gene>
<dbReference type="Gene3D" id="3.40.630.30">
    <property type="match status" value="1"/>
</dbReference>
<dbReference type="RefSeq" id="WP_088237008.1">
    <property type="nucleotide sequence ID" value="NZ_FMAY01000013.1"/>
</dbReference>
<evidence type="ECO:0008006" key="3">
    <source>
        <dbReference type="Google" id="ProtNLM"/>
    </source>
</evidence>
<organism evidence="1 2">
    <name type="scientific">Kosakonia oryzendophytica</name>
    <dbReference type="NCBI Taxonomy" id="1005665"/>
    <lineage>
        <taxon>Bacteria</taxon>
        <taxon>Pseudomonadati</taxon>
        <taxon>Pseudomonadota</taxon>
        <taxon>Gammaproteobacteria</taxon>
        <taxon>Enterobacterales</taxon>
        <taxon>Enterobacteriaceae</taxon>
        <taxon>Kosakonia</taxon>
    </lineage>
</organism>